<accession>A0A9X1HUT6</accession>
<protein>
    <submittedName>
        <fullName evidence="6">Alpha/beta hydrolase</fullName>
    </submittedName>
</protein>
<dbReference type="PANTHER" id="PTHR48081">
    <property type="entry name" value="AB HYDROLASE SUPERFAMILY PROTEIN C4A8.06C"/>
    <property type="match status" value="1"/>
</dbReference>
<evidence type="ECO:0000313" key="5">
    <source>
        <dbReference type="EMBL" id="MCA6076074.1"/>
    </source>
</evidence>
<reference evidence="6" key="1">
    <citation type="submission" date="2021-09" db="EMBL/GenBank/DDBJ databases">
        <title>Fulvivirga sp. isolated from coastal sediment.</title>
        <authorList>
            <person name="Yu H."/>
        </authorList>
    </citation>
    <scope>NUCLEOTIDE SEQUENCE</scope>
    <source>
        <strain evidence="6">1062</strain>
    </source>
</reference>
<comment type="caution">
    <text evidence="6">The sequence shown here is derived from an EMBL/GenBank/DDBJ whole genome shotgun (WGS) entry which is preliminary data.</text>
</comment>
<dbReference type="Proteomes" id="UP001139409">
    <property type="component" value="Unassembled WGS sequence"/>
</dbReference>
<name>A0A9X1HUT6_9BACT</name>
<feature type="signal peptide" evidence="2">
    <location>
        <begin position="1"/>
        <end position="19"/>
    </location>
</feature>
<feature type="domain" description="BD-FAE-like" evidence="3">
    <location>
        <begin position="42"/>
        <end position="232"/>
    </location>
</feature>
<dbReference type="SUPFAM" id="SSF53474">
    <property type="entry name" value="alpha/beta-Hydrolases"/>
    <property type="match status" value="1"/>
</dbReference>
<dbReference type="AlphaFoldDB" id="A0A9X1HUT6"/>
<dbReference type="Gene3D" id="3.40.50.1820">
    <property type="entry name" value="alpha/beta hydrolase"/>
    <property type="match status" value="1"/>
</dbReference>
<dbReference type="RefSeq" id="WP_225698007.1">
    <property type="nucleotide sequence ID" value="NZ_JAIXNE010000002.1"/>
</dbReference>
<dbReference type="InterPro" id="IPR029058">
    <property type="entry name" value="AB_hydrolase_fold"/>
</dbReference>
<dbReference type="InterPro" id="IPR049492">
    <property type="entry name" value="BD-FAE-like_dom"/>
</dbReference>
<gene>
    <name evidence="4" type="ORF">LDX50_08455</name>
    <name evidence="5" type="ORF">LDX50_14425</name>
    <name evidence="6" type="ORF">LDX50_20145</name>
</gene>
<keyword evidence="2" id="KW-0732">Signal</keyword>
<organism evidence="6 7">
    <name type="scientific">Fulvivirga sedimenti</name>
    <dbReference type="NCBI Taxonomy" id="2879465"/>
    <lineage>
        <taxon>Bacteria</taxon>
        <taxon>Pseudomonadati</taxon>
        <taxon>Bacteroidota</taxon>
        <taxon>Cytophagia</taxon>
        <taxon>Cytophagales</taxon>
        <taxon>Fulvivirgaceae</taxon>
        <taxon>Fulvivirga</taxon>
    </lineage>
</organism>
<sequence>MIIRTLVLFFCSLPCFLLAQSREFNDLPYINGLPAEDSLRRLNLVIPQNVKSPAPLLIWIGGGAWSYVDRNVEMDLARKIAEEGIAVASIGHRLSPATWRDPSLNSGIQHPAHMQDLAAAVKWLYDHARTYGIDKSNIFIGGFSSGAHLAALITMDPDYLKAAGLPSDLFRGVIPISGAFDLVDYYNALLNSDRPELAELHVQAVFGPNKQDLISASPVTYLDNLSIPMLLISDITVQNYTRLFEERIQQTDFRNIQVIYANTLTHAALWKNMSYEEESPYRNYVIDFIRQNYRDHPTSIAK</sequence>
<evidence type="ECO:0000259" key="3">
    <source>
        <dbReference type="Pfam" id="PF20434"/>
    </source>
</evidence>
<keyword evidence="7" id="KW-1185">Reference proteome</keyword>
<keyword evidence="1 6" id="KW-0378">Hydrolase</keyword>
<dbReference type="Pfam" id="PF20434">
    <property type="entry name" value="BD-FAE"/>
    <property type="match status" value="1"/>
</dbReference>
<evidence type="ECO:0000313" key="7">
    <source>
        <dbReference type="Proteomes" id="UP001139409"/>
    </source>
</evidence>
<dbReference type="GO" id="GO:0016787">
    <property type="term" value="F:hydrolase activity"/>
    <property type="evidence" value="ECO:0007669"/>
    <property type="project" value="UniProtKB-KW"/>
</dbReference>
<evidence type="ECO:0000256" key="1">
    <source>
        <dbReference type="ARBA" id="ARBA00022801"/>
    </source>
</evidence>
<dbReference type="InterPro" id="IPR050300">
    <property type="entry name" value="GDXG_lipolytic_enzyme"/>
</dbReference>
<evidence type="ECO:0000313" key="4">
    <source>
        <dbReference type="EMBL" id="MCA6074897.1"/>
    </source>
</evidence>
<evidence type="ECO:0000256" key="2">
    <source>
        <dbReference type="SAM" id="SignalP"/>
    </source>
</evidence>
<dbReference type="EMBL" id="JAIXNE010000004">
    <property type="protein sequence ID" value="MCA6077202.1"/>
    <property type="molecule type" value="Genomic_DNA"/>
</dbReference>
<proteinExistence type="predicted"/>
<evidence type="ECO:0000313" key="6">
    <source>
        <dbReference type="EMBL" id="MCA6077202.1"/>
    </source>
</evidence>
<dbReference type="EMBL" id="JAIXNE010000003">
    <property type="protein sequence ID" value="MCA6076074.1"/>
    <property type="molecule type" value="Genomic_DNA"/>
</dbReference>
<dbReference type="PANTHER" id="PTHR48081:SF33">
    <property type="entry name" value="KYNURENINE FORMAMIDASE"/>
    <property type="match status" value="1"/>
</dbReference>
<feature type="chain" id="PRO_5041155433" evidence="2">
    <location>
        <begin position="20"/>
        <end position="302"/>
    </location>
</feature>
<dbReference type="EMBL" id="JAIXNE010000002">
    <property type="protein sequence ID" value="MCA6074897.1"/>
    <property type="molecule type" value="Genomic_DNA"/>
</dbReference>